<dbReference type="InterPro" id="IPR013762">
    <property type="entry name" value="Integrase-like_cat_sf"/>
</dbReference>
<sequence>MCIIEGQLNLGVSFNIRDRKAVRPTSIYCIARIDGKQHKIPLGVKVLASQWDKKFQQAVVSNLQGRLDNYNNQIANNKINEVKDKISEYLDYICTHETETLNFISLSKYLVGMGDSAKDLIESAFHYLYPNNSDTRKTYISRLNSYTDYLKEKSLDSFEVFKQSGINAYTKYLSEKGDSKAQINVKVGLIVRLVNKVLAVEEPYLKYNIGGGVAYNKKKDIRPEKGKFALTVDELKAIELLTFQLADKYDLKPILPRQEDGSINPKYPLSLRGRQLSEYRDIFVLQCKTGLRVSDLSVLLLYLTKQPTDKVRVVEVEGLKFYELKTKKSQGKEAALIQVNDYIVWFAEKYNTAKFLVDIAKIGNNNSYYNHAIKEITRLAGIDRQITYRNAQDKEITEPAYNKISSHCARHTFITQKLNEGISPDKLCYLTGHTDDNMIKTIYTHLTTSDKIKMITKELGKIRGKAVENPPTTAQTKRHETLNVDYDRLLGRIERSKGRLGDVAKWLIDNDISIDALIGYYQKLNPDSINKVGDIVVRADMMMSRLLTIRDIIQES</sequence>
<evidence type="ECO:0000313" key="7">
    <source>
        <dbReference type="Proteomes" id="UP000682005"/>
    </source>
</evidence>
<evidence type="ECO:0000313" key="4">
    <source>
        <dbReference type="EMBL" id="AKU68624.1"/>
    </source>
</evidence>
<evidence type="ECO:0000256" key="1">
    <source>
        <dbReference type="ARBA" id="ARBA00023172"/>
    </source>
</evidence>
<feature type="coiled-coil region" evidence="2">
    <location>
        <begin position="53"/>
        <end position="80"/>
    </location>
</feature>
<dbReference type="EMBL" id="CP012074">
    <property type="protein sequence ID" value="AKU68624.1"/>
    <property type="molecule type" value="Genomic_DNA"/>
</dbReference>
<dbReference type="Proteomes" id="UP000060345">
    <property type="component" value="Chromosome 1"/>
</dbReference>
<dbReference type="GO" id="GO:0003677">
    <property type="term" value="F:DNA binding"/>
    <property type="evidence" value="ECO:0007669"/>
    <property type="project" value="InterPro"/>
</dbReference>
<reference evidence="4 6" key="1">
    <citation type="submission" date="2015-07" db="EMBL/GenBank/DDBJ databases">
        <authorList>
            <person name="Noorani M."/>
        </authorList>
    </citation>
    <scope>NUCLEOTIDE SEQUENCE [LARGE SCALE GENOMIC DNA]</scope>
    <source>
        <strain evidence="4 6">W1435</strain>
    </source>
</reference>
<dbReference type="PANTHER" id="PTHR30349:SF64">
    <property type="entry name" value="PROPHAGE INTEGRASE INTD-RELATED"/>
    <property type="match status" value="1"/>
</dbReference>
<reference evidence="5 7" key="2">
    <citation type="submission" date="2021-03" db="EMBL/GenBank/DDBJ databases">
        <title>Human Oral Microbial Genomes.</title>
        <authorList>
            <person name="Johnston C.D."/>
            <person name="Chen T."/>
            <person name="Dewhirst F.E."/>
        </authorList>
    </citation>
    <scope>NUCLEOTIDE SEQUENCE [LARGE SCALE GENOMIC DNA]</scope>
    <source>
        <strain evidence="5 7">W1435</strain>
    </source>
</reference>
<evidence type="ECO:0000259" key="3">
    <source>
        <dbReference type="PROSITE" id="PS51898"/>
    </source>
</evidence>
<feature type="domain" description="Tyr recombinase" evidence="3">
    <location>
        <begin position="250"/>
        <end position="456"/>
    </location>
</feature>
<keyword evidence="2" id="KW-0175">Coiled coil</keyword>
<keyword evidence="7" id="KW-1185">Reference proteome</keyword>
<dbReference type="InterPro" id="IPR050090">
    <property type="entry name" value="Tyrosine_recombinase_XerCD"/>
</dbReference>
<dbReference type="RefSeq" id="WP_025078345.1">
    <property type="nucleotide sequence ID" value="NZ_BAKO01000013.1"/>
</dbReference>
<dbReference type="InterPro" id="IPR002104">
    <property type="entry name" value="Integrase_catalytic"/>
</dbReference>
<dbReference type="KEGG" id="pfus:ADJ77_01905"/>
<dbReference type="Gene3D" id="1.10.443.10">
    <property type="entry name" value="Intergrase catalytic core"/>
    <property type="match status" value="1"/>
</dbReference>
<dbReference type="Pfam" id="PF00589">
    <property type="entry name" value="Phage_integrase"/>
    <property type="match status" value="1"/>
</dbReference>
<gene>
    <name evidence="4" type="ORF">ADJ77_01905</name>
    <name evidence="5" type="ORF">J5A51_09055</name>
</gene>
<dbReference type="GO" id="GO:0015074">
    <property type="term" value="P:DNA integration"/>
    <property type="evidence" value="ECO:0007669"/>
    <property type="project" value="InterPro"/>
</dbReference>
<organism evidence="4 6">
    <name type="scientific">Prevotella fusca JCM 17724</name>
    <dbReference type="NCBI Taxonomy" id="1236517"/>
    <lineage>
        <taxon>Bacteria</taxon>
        <taxon>Pseudomonadati</taxon>
        <taxon>Bacteroidota</taxon>
        <taxon>Bacteroidia</taxon>
        <taxon>Bacteroidales</taxon>
        <taxon>Prevotellaceae</taxon>
        <taxon>Prevotella</taxon>
    </lineage>
</organism>
<dbReference type="PANTHER" id="PTHR30349">
    <property type="entry name" value="PHAGE INTEGRASE-RELATED"/>
    <property type="match status" value="1"/>
</dbReference>
<dbReference type="OrthoDB" id="1074561at2"/>
<evidence type="ECO:0000256" key="2">
    <source>
        <dbReference type="SAM" id="Coils"/>
    </source>
</evidence>
<dbReference type="AlphaFoldDB" id="A0A0K1NHR4"/>
<dbReference type="PROSITE" id="PS51898">
    <property type="entry name" value="TYR_RECOMBINASE"/>
    <property type="match status" value="1"/>
</dbReference>
<evidence type="ECO:0000313" key="6">
    <source>
        <dbReference type="Proteomes" id="UP000060345"/>
    </source>
</evidence>
<accession>A0A0K1NHR4</accession>
<dbReference type="InterPro" id="IPR011010">
    <property type="entry name" value="DNA_brk_join_enz"/>
</dbReference>
<dbReference type="SUPFAM" id="SSF56349">
    <property type="entry name" value="DNA breaking-rejoining enzymes"/>
    <property type="match status" value="1"/>
</dbReference>
<dbReference type="EMBL" id="CP072370">
    <property type="protein sequence ID" value="QUB87582.1"/>
    <property type="molecule type" value="Genomic_DNA"/>
</dbReference>
<dbReference type="Pfam" id="PF17293">
    <property type="entry name" value="Arm-DNA-bind_5"/>
    <property type="match status" value="1"/>
</dbReference>
<evidence type="ECO:0000313" key="5">
    <source>
        <dbReference type="EMBL" id="QUB87582.1"/>
    </source>
</evidence>
<dbReference type="STRING" id="1236517.ADJ77_01905"/>
<dbReference type="Proteomes" id="UP000682005">
    <property type="component" value="Chromosome 1"/>
</dbReference>
<dbReference type="GO" id="GO:0006310">
    <property type="term" value="P:DNA recombination"/>
    <property type="evidence" value="ECO:0007669"/>
    <property type="project" value="UniProtKB-KW"/>
</dbReference>
<dbReference type="InterPro" id="IPR035386">
    <property type="entry name" value="Arm-DNA-bind_5"/>
</dbReference>
<name>A0A0K1NHR4_9BACT</name>
<keyword evidence="1" id="KW-0233">DNA recombination</keyword>
<proteinExistence type="predicted"/>
<protein>
    <submittedName>
        <fullName evidence="5">Tyrosine-type recombinase/integrase</fullName>
    </submittedName>
</protein>